<dbReference type="EMBL" id="CP046171">
    <property type="protein sequence ID" value="QIS07463.1"/>
    <property type="molecule type" value="Genomic_DNA"/>
</dbReference>
<gene>
    <name evidence="1" type="ORF">F5X71_16545</name>
</gene>
<proteinExistence type="predicted"/>
<sequence length="181" mass="20442">MSYFGIPAYRPQWISGRAAIESAHGRRLAGLVGRRLSAAWLVWDRDADEWFRDCPVVLGFDGEQLEINHHKFDELSITWNQIDPVRTSTWSWGVDSGPEAHSFNLVWRRDAVPALAAFEGQLLGAVELLEWRPPHHDIATGMVAVSFVFADDRVTVSNALDENGLEYGVPQADYIRRVLRA</sequence>
<accession>A0A6G9Y313</accession>
<dbReference type="Proteomes" id="UP000501705">
    <property type="component" value="Chromosome"/>
</dbReference>
<reference evidence="1 2" key="1">
    <citation type="journal article" date="2019" name="ACS Chem. Biol.">
        <title>Identification and Mobilization of a Cryptic Antibiotic Biosynthesis Gene Locus from a Human-Pathogenic Nocardia Isolate.</title>
        <authorList>
            <person name="Herisse M."/>
            <person name="Ishida K."/>
            <person name="Porter J.L."/>
            <person name="Howden B."/>
            <person name="Hertweck C."/>
            <person name="Stinear T.P."/>
            <person name="Pidot S.J."/>
        </authorList>
    </citation>
    <scope>NUCLEOTIDE SEQUENCE [LARGE SCALE GENOMIC DNA]</scope>
    <source>
        <strain evidence="1 2">AUSMDU00024985</strain>
    </source>
</reference>
<evidence type="ECO:0000313" key="2">
    <source>
        <dbReference type="Proteomes" id="UP000501705"/>
    </source>
</evidence>
<organism evidence="1 2">
    <name type="scientific">Nocardia brasiliensis</name>
    <dbReference type="NCBI Taxonomy" id="37326"/>
    <lineage>
        <taxon>Bacteria</taxon>
        <taxon>Bacillati</taxon>
        <taxon>Actinomycetota</taxon>
        <taxon>Actinomycetes</taxon>
        <taxon>Mycobacteriales</taxon>
        <taxon>Nocardiaceae</taxon>
        <taxon>Nocardia</taxon>
    </lineage>
</organism>
<protein>
    <submittedName>
        <fullName evidence="1">Uncharacterized protein</fullName>
    </submittedName>
</protein>
<dbReference type="AlphaFoldDB" id="A0A6G9Y313"/>
<evidence type="ECO:0000313" key="1">
    <source>
        <dbReference type="EMBL" id="QIS07463.1"/>
    </source>
</evidence>
<name>A0A6G9Y313_NOCBR</name>